<proteinExistence type="predicted"/>
<evidence type="ECO:0000313" key="1">
    <source>
        <dbReference type="EMBL" id="CAF4787721.1"/>
    </source>
</evidence>
<dbReference type="EMBL" id="CAJOBZ010000005">
    <property type="protein sequence ID" value="CAF4787721.1"/>
    <property type="molecule type" value="Genomic_DNA"/>
</dbReference>
<dbReference type="OrthoDB" id="6660388at2759"/>
<comment type="caution">
    <text evidence="1">The sequence shown here is derived from an EMBL/GenBank/DDBJ whole genome shotgun (WGS) entry which is preliminary data.</text>
</comment>
<reference evidence="1" key="1">
    <citation type="submission" date="2021-02" db="EMBL/GenBank/DDBJ databases">
        <authorList>
            <person name="Steward A R."/>
        </authorList>
    </citation>
    <scope>NUCLEOTIDE SEQUENCE</scope>
</reference>
<dbReference type="AlphaFoldDB" id="A0A821NMX3"/>
<dbReference type="Proteomes" id="UP000663880">
    <property type="component" value="Unassembled WGS sequence"/>
</dbReference>
<organism evidence="1 2">
    <name type="scientific">Pieris macdunnoughi</name>
    <dbReference type="NCBI Taxonomy" id="345717"/>
    <lineage>
        <taxon>Eukaryota</taxon>
        <taxon>Metazoa</taxon>
        <taxon>Ecdysozoa</taxon>
        <taxon>Arthropoda</taxon>
        <taxon>Hexapoda</taxon>
        <taxon>Insecta</taxon>
        <taxon>Pterygota</taxon>
        <taxon>Neoptera</taxon>
        <taxon>Endopterygota</taxon>
        <taxon>Lepidoptera</taxon>
        <taxon>Glossata</taxon>
        <taxon>Ditrysia</taxon>
        <taxon>Papilionoidea</taxon>
        <taxon>Pieridae</taxon>
        <taxon>Pierinae</taxon>
        <taxon>Pieris</taxon>
    </lineage>
</organism>
<protein>
    <submittedName>
        <fullName evidence="1">Uncharacterized protein</fullName>
    </submittedName>
</protein>
<keyword evidence="2" id="KW-1185">Reference proteome</keyword>
<sequence>MNQDNAPCHENEGKIPSIGLRRASAATVVPDFAPSDFFLFSDMKRMLAEFYADENCMNIISRLAYDLFSPPDKKD</sequence>
<evidence type="ECO:0000313" key="2">
    <source>
        <dbReference type="Proteomes" id="UP000663880"/>
    </source>
</evidence>
<gene>
    <name evidence="1" type="ORF">PMACD_LOCUS2705</name>
</gene>
<name>A0A821NMX3_9NEOP</name>
<accession>A0A821NMX3</accession>